<accession>A0A815QI36</accession>
<dbReference type="EMBL" id="CAJOBC010085600">
    <property type="protein sequence ID" value="CAF4333289.1"/>
    <property type="molecule type" value="Genomic_DNA"/>
</dbReference>
<dbReference type="Proteomes" id="UP000663829">
    <property type="component" value="Unassembled WGS sequence"/>
</dbReference>
<evidence type="ECO:0000313" key="3">
    <source>
        <dbReference type="EMBL" id="CAF4333289.1"/>
    </source>
</evidence>
<feature type="non-terminal residue" evidence="2">
    <location>
        <position position="1"/>
    </location>
</feature>
<keyword evidence="4" id="KW-1185">Reference proteome</keyword>
<sequence>SNFVQSNNMALNEPVPPDINGKLGIDSPSDDEKEMPNGVVLSSKLNLAFVRYSDFTQTSNVLLIFTNDTYTFEELHNNEKWLKMLCEKKFKIVVVRGALL</sequence>
<evidence type="ECO:0000313" key="2">
    <source>
        <dbReference type="EMBL" id="CAF1463593.1"/>
    </source>
</evidence>
<reference evidence="2" key="1">
    <citation type="submission" date="2021-02" db="EMBL/GenBank/DDBJ databases">
        <authorList>
            <person name="Nowell W R."/>
        </authorList>
    </citation>
    <scope>NUCLEOTIDE SEQUENCE</scope>
</reference>
<feature type="region of interest" description="Disordered" evidence="1">
    <location>
        <begin position="1"/>
        <end position="35"/>
    </location>
</feature>
<dbReference type="EMBL" id="CAJNOQ010020139">
    <property type="protein sequence ID" value="CAF1463593.1"/>
    <property type="molecule type" value="Genomic_DNA"/>
</dbReference>
<gene>
    <name evidence="2" type="ORF">GPM918_LOCUS35184</name>
    <name evidence="3" type="ORF">SRO942_LOCUS35899</name>
</gene>
<protein>
    <submittedName>
        <fullName evidence="2">Uncharacterized protein</fullName>
    </submittedName>
</protein>
<dbReference type="AlphaFoldDB" id="A0A815QI36"/>
<name>A0A815QI36_9BILA</name>
<evidence type="ECO:0000256" key="1">
    <source>
        <dbReference type="SAM" id="MobiDB-lite"/>
    </source>
</evidence>
<feature type="compositionally biased region" description="Polar residues" evidence="1">
    <location>
        <begin position="1"/>
        <end position="10"/>
    </location>
</feature>
<proteinExistence type="predicted"/>
<dbReference type="Proteomes" id="UP000681722">
    <property type="component" value="Unassembled WGS sequence"/>
</dbReference>
<organism evidence="2 4">
    <name type="scientific">Didymodactylos carnosus</name>
    <dbReference type="NCBI Taxonomy" id="1234261"/>
    <lineage>
        <taxon>Eukaryota</taxon>
        <taxon>Metazoa</taxon>
        <taxon>Spiralia</taxon>
        <taxon>Gnathifera</taxon>
        <taxon>Rotifera</taxon>
        <taxon>Eurotatoria</taxon>
        <taxon>Bdelloidea</taxon>
        <taxon>Philodinida</taxon>
        <taxon>Philodinidae</taxon>
        <taxon>Didymodactylos</taxon>
    </lineage>
</organism>
<comment type="caution">
    <text evidence="2">The sequence shown here is derived from an EMBL/GenBank/DDBJ whole genome shotgun (WGS) entry which is preliminary data.</text>
</comment>
<evidence type="ECO:0000313" key="4">
    <source>
        <dbReference type="Proteomes" id="UP000663829"/>
    </source>
</evidence>